<dbReference type="Pfam" id="PF13365">
    <property type="entry name" value="Trypsin_2"/>
    <property type="match status" value="1"/>
</dbReference>
<dbReference type="InterPro" id="IPR001940">
    <property type="entry name" value="Peptidase_S1C"/>
</dbReference>
<reference evidence="7 8" key="1">
    <citation type="submission" date="2023-07" db="EMBL/GenBank/DDBJ databases">
        <title>Genomic Encyclopedia of Type Strains, Phase IV (KMG-IV): sequencing the most valuable type-strain genomes for metagenomic binning, comparative biology and taxonomic classification.</title>
        <authorList>
            <person name="Goeker M."/>
        </authorList>
    </citation>
    <scope>NUCLEOTIDE SEQUENCE [LARGE SCALE GENOMIC DNA]</scope>
    <source>
        <strain evidence="7 8">DSM 105143</strain>
    </source>
</reference>
<proteinExistence type="inferred from homology"/>
<dbReference type="PROSITE" id="PS50106">
    <property type="entry name" value="PDZ"/>
    <property type="match status" value="1"/>
</dbReference>
<keyword evidence="2 7" id="KW-0645">Protease</keyword>
<comment type="similarity">
    <text evidence="1">Belongs to the peptidase S1C family.</text>
</comment>
<keyword evidence="8" id="KW-1185">Reference proteome</keyword>
<dbReference type="Gene3D" id="2.40.10.10">
    <property type="entry name" value="Trypsin-like serine proteases"/>
    <property type="match status" value="2"/>
</dbReference>
<accession>A0ABT9YU20</accession>
<dbReference type="InterPro" id="IPR051201">
    <property type="entry name" value="Chloro_Bact_Ser_Proteases"/>
</dbReference>
<dbReference type="SUPFAM" id="SSF50156">
    <property type="entry name" value="PDZ domain-like"/>
    <property type="match status" value="1"/>
</dbReference>
<dbReference type="EC" id="3.4.21.107" evidence="7"/>
<evidence type="ECO:0000256" key="4">
    <source>
        <dbReference type="ARBA" id="ARBA00022825"/>
    </source>
</evidence>
<feature type="domain" description="PDZ" evidence="6">
    <location>
        <begin position="291"/>
        <end position="389"/>
    </location>
</feature>
<gene>
    <name evidence="7" type="ORF">J2S23_002061</name>
</gene>
<dbReference type="GO" id="GO:0008233">
    <property type="term" value="F:peptidase activity"/>
    <property type="evidence" value="ECO:0007669"/>
    <property type="project" value="UniProtKB-KW"/>
</dbReference>
<keyword evidence="3 7" id="KW-0378">Hydrolase</keyword>
<evidence type="ECO:0000256" key="1">
    <source>
        <dbReference type="ARBA" id="ARBA00010541"/>
    </source>
</evidence>
<evidence type="ECO:0000313" key="7">
    <source>
        <dbReference type="EMBL" id="MDQ0223484.1"/>
    </source>
</evidence>
<dbReference type="PANTHER" id="PTHR43343:SF3">
    <property type="entry name" value="PROTEASE DO-LIKE 8, CHLOROPLASTIC"/>
    <property type="match status" value="1"/>
</dbReference>
<dbReference type="Proteomes" id="UP001223079">
    <property type="component" value="Unassembled WGS sequence"/>
</dbReference>
<comment type="caution">
    <text evidence="7">The sequence shown here is derived from an EMBL/GenBank/DDBJ whole genome shotgun (WGS) entry which is preliminary data.</text>
</comment>
<dbReference type="SMART" id="SM00228">
    <property type="entry name" value="PDZ"/>
    <property type="match status" value="1"/>
</dbReference>
<evidence type="ECO:0000259" key="6">
    <source>
        <dbReference type="PROSITE" id="PS50106"/>
    </source>
</evidence>
<organism evidence="7 8">
    <name type="scientific">Streptococcus moroccensis</name>
    <dbReference type="NCBI Taxonomy" id="1451356"/>
    <lineage>
        <taxon>Bacteria</taxon>
        <taxon>Bacillati</taxon>
        <taxon>Bacillota</taxon>
        <taxon>Bacilli</taxon>
        <taxon>Lactobacillales</taxon>
        <taxon>Streptococcaceae</taxon>
        <taxon>Streptococcus</taxon>
    </lineage>
</organism>
<dbReference type="InterPro" id="IPR001478">
    <property type="entry name" value="PDZ"/>
</dbReference>
<dbReference type="GO" id="GO:0006508">
    <property type="term" value="P:proteolysis"/>
    <property type="evidence" value="ECO:0007669"/>
    <property type="project" value="UniProtKB-KW"/>
</dbReference>
<dbReference type="EMBL" id="JAUSTM010000031">
    <property type="protein sequence ID" value="MDQ0223484.1"/>
    <property type="molecule type" value="Genomic_DNA"/>
</dbReference>
<dbReference type="InterPro" id="IPR009003">
    <property type="entry name" value="Peptidase_S1_PA"/>
</dbReference>
<evidence type="ECO:0000256" key="3">
    <source>
        <dbReference type="ARBA" id="ARBA00022801"/>
    </source>
</evidence>
<evidence type="ECO:0000256" key="2">
    <source>
        <dbReference type="ARBA" id="ARBA00022670"/>
    </source>
</evidence>
<dbReference type="InterPro" id="IPR043504">
    <property type="entry name" value="Peptidase_S1_PA_chymotrypsin"/>
</dbReference>
<feature type="region of interest" description="Disordered" evidence="5">
    <location>
        <begin position="35"/>
        <end position="62"/>
    </location>
</feature>
<name>A0ABT9YU20_9STRE</name>
<dbReference type="PRINTS" id="PR00834">
    <property type="entry name" value="PROTEASES2C"/>
</dbReference>
<dbReference type="RefSeq" id="WP_307122625.1">
    <property type="nucleotide sequence ID" value="NZ_JAUSTM010000031.1"/>
</dbReference>
<evidence type="ECO:0000256" key="5">
    <source>
        <dbReference type="SAM" id="MobiDB-lite"/>
    </source>
</evidence>
<sequence>MKHGLKKLLNLILVLVVGFLGGILGVITMQNYGSSSTANNTTTTTSSTSSNTSTSKTSYNNTTSVSEAVTKVQDAVVSVLNYQTSSSVNSDNPYSIFGNNTSSGELALTGEGSGVIYKKEGDVAYLVTNTHVVTGAEEIEIKLADGNTVEGTLVGSDTYSDISVIKIDAAAVTTVAEFGDSDSVNVGEVAIAIGSPLGAAYANSVTQGIISSLSRTVTSTAEDGQTISTNAIQTDAAINPGNSGGPLINIQGQVIGITSSKITSSSASLSSSVSVEGMGFAIPSNDAVAIINQLEKNGKVERPALGIQMTNLSRLSATDLARLNVPEELTAGIVVISVQSGLSADGNLEKYDIITKIDDKTIESSSDLQSALYSKNIGDTVTVTFYRDGKEQTVDIPLNSSTDDLQP</sequence>
<keyword evidence="4" id="KW-0720">Serine protease</keyword>
<dbReference type="CDD" id="cd06781">
    <property type="entry name" value="cpPDZ_BsHtra-like"/>
    <property type="match status" value="1"/>
</dbReference>
<dbReference type="SUPFAM" id="SSF50494">
    <property type="entry name" value="Trypsin-like serine proteases"/>
    <property type="match status" value="1"/>
</dbReference>
<evidence type="ECO:0000313" key="8">
    <source>
        <dbReference type="Proteomes" id="UP001223079"/>
    </source>
</evidence>
<dbReference type="InterPro" id="IPR036034">
    <property type="entry name" value="PDZ_sf"/>
</dbReference>
<dbReference type="Gene3D" id="2.30.42.10">
    <property type="match status" value="1"/>
</dbReference>
<dbReference type="Pfam" id="PF13180">
    <property type="entry name" value="PDZ_2"/>
    <property type="match status" value="1"/>
</dbReference>
<dbReference type="PANTHER" id="PTHR43343">
    <property type="entry name" value="PEPTIDASE S12"/>
    <property type="match status" value="1"/>
</dbReference>
<protein>
    <submittedName>
        <fullName evidence="7">Serine protease Do</fullName>
        <ecNumber evidence="7">3.4.21.107</ecNumber>
    </submittedName>
</protein>